<accession>A0A9P4TSI7</accession>
<protein>
    <submittedName>
        <fullName evidence="1">Uncharacterized protein</fullName>
    </submittedName>
</protein>
<dbReference type="AlphaFoldDB" id="A0A9P4TSI7"/>
<keyword evidence="2" id="KW-1185">Reference proteome</keyword>
<dbReference type="OrthoDB" id="422086at2759"/>
<dbReference type="EMBL" id="MU007111">
    <property type="protein sequence ID" value="KAF2420317.1"/>
    <property type="molecule type" value="Genomic_DNA"/>
</dbReference>
<comment type="caution">
    <text evidence="1">The sequence shown here is derived from an EMBL/GenBank/DDBJ whole genome shotgun (WGS) entry which is preliminary data.</text>
</comment>
<dbReference type="Proteomes" id="UP000800235">
    <property type="component" value="Unassembled WGS sequence"/>
</dbReference>
<evidence type="ECO:0000313" key="2">
    <source>
        <dbReference type="Proteomes" id="UP000800235"/>
    </source>
</evidence>
<sequence length="220" mass="23965">MMANGSDVPVRVKGAGIKIAGAEDARASVETEASQVRRVKLSGFPPTATLSNVQSVVWGGNIQELQYQPGAPIAIALFVKAEDCQKYYAATANGIPYPSDPSKYITVEQLEPEPAHGMVKDYVEKDITRCIRVYDIDAEWGKAALTRHAQGSGSTKRALERVVNGQNGKGRRIADFRFAKISDAVVFKGELDRDIEWEACTIKYGPDPCALHDNVHTGML</sequence>
<proteinExistence type="predicted"/>
<reference evidence="1" key="1">
    <citation type="journal article" date="2020" name="Stud. Mycol.">
        <title>101 Dothideomycetes genomes: a test case for predicting lifestyles and emergence of pathogens.</title>
        <authorList>
            <person name="Haridas S."/>
            <person name="Albert R."/>
            <person name="Binder M."/>
            <person name="Bloem J."/>
            <person name="Labutti K."/>
            <person name="Salamov A."/>
            <person name="Andreopoulos B."/>
            <person name="Baker S."/>
            <person name="Barry K."/>
            <person name="Bills G."/>
            <person name="Bluhm B."/>
            <person name="Cannon C."/>
            <person name="Castanera R."/>
            <person name="Culley D."/>
            <person name="Daum C."/>
            <person name="Ezra D."/>
            <person name="Gonzalez J."/>
            <person name="Henrissat B."/>
            <person name="Kuo A."/>
            <person name="Liang C."/>
            <person name="Lipzen A."/>
            <person name="Lutzoni F."/>
            <person name="Magnuson J."/>
            <person name="Mondo S."/>
            <person name="Nolan M."/>
            <person name="Ohm R."/>
            <person name="Pangilinan J."/>
            <person name="Park H.-J."/>
            <person name="Ramirez L."/>
            <person name="Alfaro M."/>
            <person name="Sun H."/>
            <person name="Tritt A."/>
            <person name="Yoshinaga Y."/>
            <person name="Zwiers L.-H."/>
            <person name="Turgeon B."/>
            <person name="Goodwin S."/>
            <person name="Spatafora J."/>
            <person name="Crous P."/>
            <person name="Grigoriev I."/>
        </authorList>
    </citation>
    <scope>NUCLEOTIDE SEQUENCE</scope>
    <source>
        <strain evidence="1">CBS 130266</strain>
    </source>
</reference>
<gene>
    <name evidence="1" type="ORF">EJ08DRAFT_29953</name>
</gene>
<organism evidence="1 2">
    <name type="scientific">Tothia fuscella</name>
    <dbReference type="NCBI Taxonomy" id="1048955"/>
    <lineage>
        <taxon>Eukaryota</taxon>
        <taxon>Fungi</taxon>
        <taxon>Dikarya</taxon>
        <taxon>Ascomycota</taxon>
        <taxon>Pezizomycotina</taxon>
        <taxon>Dothideomycetes</taxon>
        <taxon>Pleosporomycetidae</taxon>
        <taxon>Venturiales</taxon>
        <taxon>Cylindrosympodiaceae</taxon>
        <taxon>Tothia</taxon>
    </lineage>
</organism>
<evidence type="ECO:0000313" key="1">
    <source>
        <dbReference type="EMBL" id="KAF2420317.1"/>
    </source>
</evidence>
<name>A0A9P4TSI7_9PEZI</name>